<name>A0A7R9LN12_9ACAR</name>
<keyword evidence="3" id="KW-1185">Reference proteome</keyword>
<sequence>MAPEVSSDRSYNTKADVYSIGIFVEELFNIDINTSTKYPGLNEVVAAMLIYLYNKRPNCSDILTMIKQPNIIIFLTG</sequence>
<dbReference type="PROSITE" id="PS50011">
    <property type="entry name" value="PROTEIN_KINASE_DOM"/>
    <property type="match status" value="1"/>
</dbReference>
<dbReference type="Proteomes" id="UP000728032">
    <property type="component" value="Unassembled WGS sequence"/>
</dbReference>
<dbReference type="Gene3D" id="1.10.510.10">
    <property type="entry name" value="Transferase(Phosphotransferase) domain 1"/>
    <property type="match status" value="1"/>
</dbReference>
<dbReference type="AlphaFoldDB" id="A0A7R9LN12"/>
<dbReference type="InterPro" id="IPR011009">
    <property type="entry name" value="Kinase-like_dom_sf"/>
</dbReference>
<dbReference type="EMBL" id="OC916605">
    <property type="protein sequence ID" value="CAD7644718.1"/>
    <property type="molecule type" value="Genomic_DNA"/>
</dbReference>
<dbReference type="OrthoDB" id="7412269at2759"/>
<dbReference type="SUPFAM" id="SSF56112">
    <property type="entry name" value="Protein kinase-like (PK-like)"/>
    <property type="match status" value="1"/>
</dbReference>
<gene>
    <name evidence="2" type="ORF">ONB1V03_LOCUS4823</name>
</gene>
<evidence type="ECO:0000259" key="1">
    <source>
        <dbReference type="PROSITE" id="PS50011"/>
    </source>
</evidence>
<evidence type="ECO:0000313" key="2">
    <source>
        <dbReference type="EMBL" id="CAD7644718.1"/>
    </source>
</evidence>
<accession>A0A7R9LN12</accession>
<reference evidence="2" key="1">
    <citation type="submission" date="2020-11" db="EMBL/GenBank/DDBJ databases">
        <authorList>
            <person name="Tran Van P."/>
        </authorList>
    </citation>
    <scope>NUCLEOTIDE SEQUENCE</scope>
</reference>
<dbReference type="EMBL" id="CAJPVJ010001780">
    <property type="protein sequence ID" value="CAG2165280.1"/>
    <property type="molecule type" value="Genomic_DNA"/>
</dbReference>
<evidence type="ECO:0000313" key="3">
    <source>
        <dbReference type="Proteomes" id="UP000728032"/>
    </source>
</evidence>
<protein>
    <recommendedName>
        <fullName evidence="1">Protein kinase domain-containing protein</fullName>
    </recommendedName>
</protein>
<dbReference type="InterPro" id="IPR000719">
    <property type="entry name" value="Prot_kinase_dom"/>
</dbReference>
<organism evidence="2">
    <name type="scientific">Oppiella nova</name>
    <dbReference type="NCBI Taxonomy" id="334625"/>
    <lineage>
        <taxon>Eukaryota</taxon>
        <taxon>Metazoa</taxon>
        <taxon>Ecdysozoa</taxon>
        <taxon>Arthropoda</taxon>
        <taxon>Chelicerata</taxon>
        <taxon>Arachnida</taxon>
        <taxon>Acari</taxon>
        <taxon>Acariformes</taxon>
        <taxon>Sarcoptiformes</taxon>
        <taxon>Oribatida</taxon>
        <taxon>Brachypylina</taxon>
        <taxon>Oppioidea</taxon>
        <taxon>Oppiidae</taxon>
        <taxon>Oppiella</taxon>
    </lineage>
</organism>
<feature type="domain" description="Protein kinase" evidence="1">
    <location>
        <begin position="1"/>
        <end position="77"/>
    </location>
</feature>
<dbReference type="GO" id="GO:0005524">
    <property type="term" value="F:ATP binding"/>
    <property type="evidence" value="ECO:0007669"/>
    <property type="project" value="InterPro"/>
</dbReference>
<proteinExistence type="predicted"/>
<dbReference type="GO" id="GO:0004672">
    <property type="term" value="F:protein kinase activity"/>
    <property type="evidence" value="ECO:0007669"/>
    <property type="project" value="InterPro"/>
</dbReference>